<accession>A0A7G9YGA3</accession>
<proteinExistence type="predicted"/>
<organism evidence="1">
    <name type="scientific">Candidatus Methanogaster sp. ANME-2c ERB4</name>
    <dbReference type="NCBI Taxonomy" id="2759911"/>
    <lineage>
        <taxon>Archaea</taxon>
        <taxon>Methanobacteriati</taxon>
        <taxon>Methanobacteriota</taxon>
        <taxon>Stenosarchaea group</taxon>
        <taxon>Methanomicrobia</taxon>
        <taxon>Methanosarcinales</taxon>
        <taxon>ANME-2 cluster</taxon>
        <taxon>Candidatus Methanogasteraceae</taxon>
        <taxon>Candidatus Methanogaster</taxon>
    </lineage>
</organism>
<evidence type="ECO:0000313" key="1">
    <source>
        <dbReference type="EMBL" id="QNO47037.1"/>
    </source>
</evidence>
<reference evidence="1" key="1">
    <citation type="submission" date="2020-06" db="EMBL/GenBank/DDBJ databases">
        <title>Unique genomic features of the anaerobic methanotrophic archaea.</title>
        <authorList>
            <person name="Chadwick G.L."/>
            <person name="Skennerton C.T."/>
            <person name="Laso-Perez R."/>
            <person name="Leu A.O."/>
            <person name="Speth D.R."/>
            <person name="Yu H."/>
            <person name="Morgan-Lang C."/>
            <person name="Hatzenpichler R."/>
            <person name="Goudeau D."/>
            <person name="Malmstrom R."/>
            <person name="Brazelton W.J."/>
            <person name="Woyke T."/>
            <person name="Hallam S.J."/>
            <person name="Tyson G.W."/>
            <person name="Wegener G."/>
            <person name="Boetius A."/>
            <person name="Orphan V."/>
        </authorList>
    </citation>
    <scope>NUCLEOTIDE SEQUENCE</scope>
</reference>
<dbReference type="EMBL" id="MT631238">
    <property type="protein sequence ID" value="QNO47037.1"/>
    <property type="molecule type" value="Genomic_DNA"/>
</dbReference>
<gene>
    <name evidence="1" type="ORF">LBHKAHFG_00018</name>
</gene>
<name>A0A7G9YGA3_9EURY</name>
<dbReference type="AlphaFoldDB" id="A0A7G9YGA3"/>
<protein>
    <submittedName>
        <fullName evidence="1">Uncharacterized protein</fullName>
    </submittedName>
</protein>
<sequence>MFSNRPGEIKNSYFSIYLSERLKMGFTILFEGDVI</sequence>